<dbReference type="PANTHER" id="PTHR30349">
    <property type="entry name" value="PHAGE INTEGRASE-RELATED"/>
    <property type="match status" value="1"/>
</dbReference>
<protein>
    <submittedName>
        <fullName evidence="3">Tyrosine-type recombinase/integrase</fullName>
    </submittedName>
</protein>
<dbReference type="GO" id="GO:0015074">
    <property type="term" value="P:DNA integration"/>
    <property type="evidence" value="ECO:0007669"/>
    <property type="project" value="InterPro"/>
</dbReference>
<dbReference type="Gene3D" id="1.10.443.10">
    <property type="entry name" value="Intergrase catalytic core"/>
    <property type="match status" value="1"/>
</dbReference>
<proteinExistence type="predicted"/>
<dbReference type="InterPro" id="IPR002104">
    <property type="entry name" value="Integrase_catalytic"/>
</dbReference>
<dbReference type="SUPFAM" id="SSF56349">
    <property type="entry name" value="DNA breaking-rejoining enzymes"/>
    <property type="match status" value="1"/>
</dbReference>
<evidence type="ECO:0000313" key="3">
    <source>
        <dbReference type="EMBL" id="MBC2140735.1"/>
    </source>
</evidence>
<dbReference type="InterPro" id="IPR011010">
    <property type="entry name" value="DNA_brk_join_enz"/>
</dbReference>
<dbReference type="AlphaFoldDB" id="A0AB73H3S9"/>
<evidence type="ECO:0000256" key="1">
    <source>
        <dbReference type="ARBA" id="ARBA00023172"/>
    </source>
</evidence>
<evidence type="ECO:0000259" key="2">
    <source>
        <dbReference type="PROSITE" id="PS51898"/>
    </source>
</evidence>
<dbReference type="PROSITE" id="PS51898">
    <property type="entry name" value="TYR_RECOMBINASE"/>
    <property type="match status" value="1"/>
</dbReference>
<reference evidence="3 4" key="1">
    <citation type="submission" date="2020-03" db="EMBL/GenBank/DDBJ databases">
        <title>Soil Listeria distribution.</title>
        <authorList>
            <person name="Liao J."/>
            <person name="Wiedmann M."/>
        </authorList>
    </citation>
    <scope>NUCLEOTIDE SEQUENCE [LARGE SCALE GENOMIC DNA]</scope>
    <source>
        <strain evidence="3 4">FSL L7-0297</strain>
    </source>
</reference>
<dbReference type="Proteomes" id="UP000552309">
    <property type="component" value="Unassembled WGS sequence"/>
</dbReference>
<dbReference type="PANTHER" id="PTHR30349:SF82">
    <property type="entry name" value="INTEGRASE_RECOMBINASE YOEC-RELATED"/>
    <property type="match status" value="1"/>
</dbReference>
<dbReference type="EMBL" id="JAARXV010000001">
    <property type="protein sequence ID" value="MBC2140735.1"/>
    <property type="molecule type" value="Genomic_DNA"/>
</dbReference>
<organism evidence="3 4">
    <name type="scientific">Listeria innocua</name>
    <dbReference type="NCBI Taxonomy" id="1642"/>
    <lineage>
        <taxon>Bacteria</taxon>
        <taxon>Bacillati</taxon>
        <taxon>Bacillota</taxon>
        <taxon>Bacilli</taxon>
        <taxon>Bacillales</taxon>
        <taxon>Listeriaceae</taxon>
        <taxon>Listeria</taxon>
    </lineage>
</organism>
<accession>A0AB73H3S9</accession>
<dbReference type="InterPro" id="IPR013762">
    <property type="entry name" value="Integrase-like_cat_sf"/>
</dbReference>
<dbReference type="Pfam" id="PF00589">
    <property type="entry name" value="Phage_integrase"/>
    <property type="match status" value="1"/>
</dbReference>
<sequence length="185" mass="21997">MNFVQPIRNKEAIADIKRYLIADNQRDYMLFFLGINIGLRISDLLNLKVSDVKTRYINIKEQKTNKTKRIMIPREVKRALERYTSDKQDYMYLFASRNADDQKGSKPMSRYAAYRVIKKIEKRFGMTNLGTHTLRKTFGYHFYQQFKDVAALQEIYNHDSPDVTLRYIGINQDAQDEMMKKKFVL</sequence>
<name>A0AB73H3S9_LISIO</name>
<dbReference type="RefSeq" id="WP_185330166.1">
    <property type="nucleotide sequence ID" value="NZ_JAARPP010000001.1"/>
</dbReference>
<feature type="domain" description="Tyr recombinase" evidence="2">
    <location>
        <begin position="4"/>
        <end position="180"/>
    </location>
</feature>
<dbReference type="InterPro" id="IPR050090">
    <property type="entry name" value="Tyrosine_recombinase_XerCD"/>
</dbReference>
<gene>
    <name evidence="3" type="ORF">HCA89_00315</name>
</gene>
<dbReference type="GO" id="GO:0006310">
    <property type="term" value="P:DNA recombination"/>
    <property type="evidence" value="ECO:0007669"/>
    <property type="project" value="UniProtKB-KW"/>
</dbReference>
<evidence type="ECO:0000313" key="4">
    <source>
        <dbReference type="Proteomes" id="UP000552309"/>
    </source>
</evidence>
<dbReference type="GO" id="GO:0003677">
    <property type="term" value="F:DNA binding"/>
    <property type="evidence" value="ECO:0007669"/>
    <property type="project" value="InterPro"/>
</dbReference>
<comment type="caution">
    <text evidence="3">The sequence shown here is derived from an EMBL/GenBank/DDBJ whole genome shotgun (WGS) entry which is preliminary data.</text>
</comment>
<keyword evidence="1" id="KW-0233">DNA recombination</keyword>